<dbReference type="PANTHER" id="PTHR45833:SF1">
    <property type="entry name" value="METHIONINE SYNTHASE"/>
    <property type="match status" value="1"/>
</dbReference>
<evidence type="ECO:0000256" key="5">
    <source>
        <dbReference type="ARBA" id="ARBA00010398"/>
    </source>
</evidence>
<dbReference type="GO" id="GO:0005829">
    <property type="term" value="C:cytosol"/>
    <property type="evidence" value="ECO:0007669"/>
    <property type="project" value="TreeGrafter"/>
</dbReference>
<dbReference type="InterPro" id="IPR011005">
    <property type="entry name" value="Dihydropteroate_synth-like_sf"/>
</dbReference>
<feature type="domain" description="B12-binding N-terminal" evidence="24">
    <location>
        <begin position="557"/>
        <end position="650"/>
    </location>
</feature>
<dbReference type="InterPro" id="IPR006158">
    <property type="entry name" value="Cobalamin-bd"/>
</dbReference>
<dbReference type="UniPathway" id="UPA00051">
    <property type="reaction ID" value="UER00081"/>
</dbReference>
<dbReference type="HOGENOM" id="CLU_004914_0_2_0"/>
<dbReference type="Pfam" id="PF00809">
    <property type="entry name" value="Pterin_bind"/>
    <property type="match status" value="1"/>
</dbReference>
<evidence type="ECO:0000256" key="11">
    <source>
        <dbReference type="ARBA" id="ARBA00022628"/>
    </source>
</evidence>
<dbReference type="GO" id="GO:0031419">
    <property type="term" value="F:cobalamin binding"/>
    <property type="evidence" value="ECO:0007669"/>
    <property type="project" value="UniProtKB-KW"/>
</dbReference>
<dbReference type="PROSITE" id="PS50970">
    <property type="entry name" value="HCY"/>
    <property type="match status" value="1"/>
</dbReference>
<evidence type="ECO:0000256" key="14">
    <source>
        <dbReference type="ARBA" id="ARBA00022723"/>
    </source>
</evidence>
<evidence type="ECO:0000256" key="15">
    <source>
        <dbReference type="ARBA" id="ARBA00022833"/>
    </source>
</evidence>
<keyword evidence="10" id="KW-0028">Amino-acid biosynthesis</keyword>
<accession>B9KC48</accession>
<dbReference type="Gene3D" id="3.40.50.280">
    <property type="entry name" value="Cobalamin-binding domain"/>
    <property type="match status" value="1"/>
</dbReference>
<keyword evidence="9 20" id="KW-0489">Methyltransferase</keyword>
<keyword evidence="15 20" id="KW-0862">Zinc</keyword>
<dbReference type="SUPFAM" id="SSF52242">
    <property type="entry name" value="Cobalamin (vitamin B12)-binding domain"/>
    <property type="match status" value="1"/>
</dbReference>
<dbReference type="GO" id="GO:0046653">
    <property type="term" value="P:tetrahydrofolate metabolic process"/>
    <property type="evidence" value="ECO:0007669"/>
    <property type="project" value="TreeGrafter"/>
</dbReference>
<dbReference type="SMART" id="SM01018">
    <property type="entry name" value="B12-binding_2"/>
    <property type="match status" value="1"/>
</dbReference>
<keyword evidence="14 20" id="KW-0479">Metal-binding</keyword>
<dbReference type="EMBL" id="CP000916">
    <property type="protein sequence ID" value="ACM22594.1"/>
    <property type="molecule type" value="Genomic_DNA"/>
</dbReference>
<dbReference type="InterPro" id="IPR017215">
    <property type="entry name" value="MetH_bac"/>
</dbReference>
<evidence type="ECO:0000256" key="1">
    <source>
        <dbReference type="ARBA" id="ARBA00001700"/>
    </source>
</evidence>
<gene>
    <name evidence="25" type="ordered locus">CTN_0418</name>
</gene>
<evidence type="ECO:0000256" key="6">
    <source>
        <dbReference type="ARBA" id="ARBA00010854"/>
    </source>
</evidence>
<dbReference type="STRING" id="309803.CTN_0418"/>
<proteinExistence type="inferred from homology"/>
<dbReference type="RefSeq" id="WP_015918913.1">
    <property type="nucleotide sequence ID" value="NC_011978.1"/>
</dbReference>
<dbReference type="CDD" id="cd02070">
    <property type="entry name" value="corrinoid_protein_B12-BD"/>
    <property type="match status" value="1"/>
</dbReference>
<keyword evidence="12 20" id="KW-0808">Transferase</keyword>
<evidence type="ECO:0000259" key="22">
    <source>
        <dbReference type="PROSITE" id="PS50972"/>
    </source>
</evidence>
<dbReference type="SUPFAM" id="SSF51717">
    <property type="entry name" value="Dihydropteroate synthetase-like"/>
    <property type="match status" value="1"/>
</dbReference>
<dbReference type="InterPro" id="IPR036724">
    <property type="entry name" value="Cobalamin-bd_sf"/>
</dbReference>
<evidence type="ECO:0000256" key="3">
    <source>
        <dbReference type="ARBA" id="ARBA00001956"/>
    </source>
</evidence>
<dbReference type="Gene3D" id="1.10.1240.10">
    <property type="entry name" value="Methionine synthase domain"/>
    <property type="match status" value="1"/>
</dbReference>
<keyword evidence="26" id="KW-1185">Reference proteome</keyword>
<dbReference type="GO" id="GO:0046872">
    <property type="term" value="F:metal ion binding"/>
    <property type="evidence" value="ECO:0007669"/>
    <property type="project" value="UniProtKB-KW"/>
</dbReference>
<keyword evidence="17" id="KW-0170">Cobalt</keyword>
<feature type="binding site" evidence="20">
    <location>
        <position position="207"/>
    </location>
    <ligand>
        <name>Zn(2+)</name>
        <dbReference type="ChEBI" id="CHEBI:29105"/>
    </ligand>
</feature>
<dbReference type="eggNOG" id="COG0646">
    <property type="taxonomic scope" value="Bacteria"/>
</dbReference>
<dbReference type="PANTHER" id="PTHR45833">
    <property type="entry name" value="METHIONINE SYNTHASE"/>
    <property type="match status" value="1"/>
</dbReference>
<feature type="domain" description="Pterin-binding" evidence="22">
    <location>
        <begin position="315"/>
        <end position="556"/>
    </location>
</feature>
<evidence type="ECO:0000259" key="24">
    <source>
        <dbReference type="PROSITE" id="PS51337"/>
    </source>
</evidence>
<dbReference type="Gene3D" id="3.20.20.20">
    <property type="entry name" value="Dihydropteroate synthase-like"/>
    <property type="match status" value="1"/>
</dbReference>
<dbReference type="PIRSF" id="PIRSF037472">
    <property type="entry name" value="DHPS_mtfrase"/>
    <property type="match status" value="1"/>
</dbReference>
<dbReference type="Pfam" id="PF02607">
    <property type="entry name" value="B12-binding_2"/>
    <property type="match status" value="1"/>
</dbReference>
<dbReference type="InterPro" id="IPR036594">
    <property type="entry name" value="Meth_synthase_dom"/>
</dbReference>
<dbReference type="InterPro" id="IPR000489">
    <property type="entry name" value="Pterin-binding_dom"/>
</dbReference>
<dbReference type="PROSITE" id="PS51337">
    <property type="entry name" value="B12_BINDING_NTER"/>
    <property type="match status" value="1"/>
</dbReference>
<dbReference type="InterPro" id="IPR003759">
    <property type="entry name" value="Cbl-bd_cap"/>
</dbReference>
<evidence type="ECO:0000256" key="10">
    <source>
        <dbReference type="ARBA" id="ARBA00022605"/>
    </source>
</evidence>
<dbReference type="SUPFAM" id="SSF82282">
    <property type="entry name" value="Homocysteine S-methyltransferase"/>
    <property type="match status" value="1"/>
</dbReference>
<evidence type="ECO:0000256" key="19">
    <source>
        <dbReference type="ARBA" id="ARBA00031040"/>
    </source>
</evidence>
<comment type="cofactor">
    <cofactor evidence="2 20">
        <name>Zn(2+)</name>
        <dbReference type="ChEBI" id="CHEBI:29105"/>
    </cofactor>
</comment>
<name>B9KC48_THENN</name>
<sequence>MRNRREVAKMLSEKVLLLDGAYGTEFMKLGHEELPEELNIKAPEVVFKVHRTYIESGSDAVLTNTFGATKMKLRKHGLENELDSIVRNAVRIARKAAGERLVFGDIGPTGELPFPLGNTLFEEFYENFKETARIMVEEGVDGIILETFSDILELKAAVLAVRDVSKDVFLIAHMTFDENGRSLTGTDPVNFALTFDELDVDALGINCSLGPEEILPIFQELSQYTDKFLVVEPNAGKPILENGKTVYPLKPEDFAVHIDSYYEAGVNIFGGCCGTTPEHIKLFRKVLGSRKPLPRKKKKIIAVSSPSKLVTFDHFVVIGERINPAGRKKLWKKMQEGNLDVVANEAKDQVEKGAEVLDVNFGIESQVDPSYVEKVVQSLPYTASVPLSLDVQSLNLAERSLRVYPGRPLFNSSKVTEKDLEEKINMLKKYGGVLIVLLMENDVPKTFEERKKNFEKALKILEEHRFLDRVLFDPGVLPLGAEGKPTEVLKTIEYISKMDFKTTVGLSNLSFGLPDRSFYNTAFLVLGISKGLSSAIMNPLDENLMKTLDSTLVILEKKDLPKAEVREDKLVEAILSGRREDVEKEVENLLKEKDPLSIIEEHLRPAMEKIGLLYDKGKIFLPQLILAAQTVKPVFDKLASMLSSENQGETFVIATVKGDVHDIGKNIVASVIRSSGYRVVDLGKDVDTERIVEAVEKEKPVALGLSAMMTTTVGRIKEVVESLKKKGLKVPVIAGGASLNEKLAKELGADYYAKNASEAVKILKSLGR</sequence>
<evidence type="ECO:0000256" key="16">
    <source>
        <dbReference type="ARBA" id="ARBA00023167"/>
    </source>
</evidence>
<protein>
    <recommendedName>
        <fullName evidence="8">Methionine synthase</fullName>
        <ecNumber evidence="7">2.1.1.13</ecNumber>
    </recommendedName>
    <alternativeName>
        <fullName evidence="19">5-methyltetrahydrofolate--homocysteine methyltransferase</fullName>
    </alternativeName>
</protein>
<comment type="pathway">
    <text evidence="4">Amino-acid biosynthesis; L-methionine biosynthesis via de novo pathway; L-methionine from L-homocysteine (MetH route): step 1/1.</text>
</comment>
<feature type="domain" description="Hcy-binding" evidence="21">
    <location>
        <begin position="4"/>
        <end position="287"/>
    </location>
</feature>
<feature type="binding site" evidence="20">
    <location>
        <position position="273"/>
    </location>
    <ligand>
        <name>Zn(2+)</name>
        <dbReference type="ChEBI" id="CHEBI:29105"/>
    </ligand>
</feature>
<evidence type="ECO:0000256" key="12">
    <source>
        <dbReference type="ARBA" id="ARBA00022679"/>
    </source>
</evidence>
<reference evidence="25 26" key="1">
    <citation type="journal article" date="2009" name="Biosci. Biotechnol. Biochem.">
        <title>WeGAS: a web-based microbial genome annotation system.</title>
        <authorList>
            <person name="Lee D."/>
            <person name="Seo H."/>
            <person name="Park C."/>
            <person name="Park K."/>
        </authorList>
    </citation>
    <scope>NUCLEOTIDE SEQUENCE [LARGE SCALE GENOMIC DNA]</scope>
    <source>
        <strain evidence="26">ATCC 49049 / DSM 4359 / NBRC 107923 / NS-E</strain>
    </source>
</reference>
<dbReference type="InterPro" id="IPR036589">
    <property type="entry name" value="HCY_dom_sf"/>
</dbReference>
<keyword evidence="16" id="KW-0486">Methionine biosynthesis</keyword>
<evidence type="ECO:0000256" key="7">
    <source>
        <dbReference type="ARBA" id="ARBA00012032"/>
    </source>
</evidence>
<dbReference type="PROSITE" id="PS51332">
    <property type="entry name" value="B12_BINDING"/>
    <property type="match status" value="1"/>
</dbReference>
<dbReference type="SUPFAM" id="SSF47644">
    <property type="entry name" value="Methionine synthase domain"/>
    <property type="match status" value="1"/>
</dbReference>
<evidence type="ECO:0000256" key="2">
    <source>
        <dbReference type="ARBA" id="ARBA00001947"/>
    </source>
</evidence>
<evidence type="ECO:0000256" key="18">
    <source>
        <dbReference type="ARBA" id="ARBA00025552"/>
    </source>
</evidence>
<dbReference type="InterPro" id="IPR003726">
    <property type="entry name" value="HCY_dom"/>
</dbReference>
<dbReference type="EC" id="2.1.1.13" evidence="7"/>
<dbReference type="Pfam" id="PF02574">
    <property type="entry name" value="S-methyl_trans"/>
    <property type="match status" value="1"/>
</dbReference>
<dbReference type="FunFam" id="3.40.50.280:FF:000003">
    <property type="entry name" value="Dimethylamine methyltransferase corrinoid protein"/>
    <property type="match status" value="1"/>
</dbReference>
<feature type="domain" description="B12-binding" evidence="23">
    <location>
        <begin position="648"/>
        <end position="768"/>
    </location>
</feature>
<comment type="similarity">
    <text evidence="6">Belongs to the methylamine corrinoid protein family.</text>
</comment>
<dbReference type="KEGG" id="tna:CTN_0418"/>
<evidence type="ECO:0000313" key="26">
    <source>
        <dbReference type="Proteomes" id="UP000000445"/>
    </source>
</evidence>
<dbReference type="GO" id="GO:0032259">
    <property type="term" value="P:methylation"/>
    <property type="evidence" value="ECO:0007669"/>
    <property type="project" value="UniProtKB-KW"/>
</dbReference>
<comment type="function">
    <text evidence="18">Catalyzes the transfer of a methyl group from methyl-cobalamin to homocysteine, yielding enzyme-bound cob(I)alamin and methionine. Subsequently, remethylates the cofactor using methyltetrahydrofolate.</text>
</comment>
<dbReference type="GO" id="GO:0050667">
    <property type="term" value="P:homocysteine metabolic process"/>
    <property type="evidence" value="ECO:0007669"/>
    <property type="project" value="TreeGrafter"/>
</dbReference>
<dbReference type="GO" id="GO:0008705">
    <property type="term" value="F:methionine synthase activity"/>
    <property type="evidence" value="ECO:0007669"/>
    <property type="project" value="UniProtKB-EC"/>
</dbReference>
<keyword evidence="13" id="KW-0949">S-adenosyl-L-methionine</keyword>
<dbReference type="Gene3D" id="3.20.20.330">
    <property type="entry name" value="Homocysteine-binding-like domain"/>
    <property type="match status" value="1"/>
</dbReference>
<feature type="binding site" evidence="20">
    <location>
        <position position="272"/>
    </location>
    <ligand>
        <name>Zn(2+)</name>
        <dbReference type="ChEBI" id="CHEBI:29105"/>
    </ligand>
</feature>
<evidence type="ECO:0000256" key="13">
    <source>
        <dbReference type="ARBA" id="ARBA00022691"/>
    </source>
</evidence>
<evidence type="ECO:0000313" key="25">
    <source>
        <dbReference type="EMBL" id="ACM22594.1"/>
    </source>
</evidence>
<dbReference type="Proteomes" id="UP000000445">
    <property type="component" value="Chromosome"/>
</dbReference>
<evidence type="ECO:0000256" key="8">
    <source>
        <dbReference type="ARBA" id="ARBA00013998"/>
    </source>
</evidence>
<dbReference type="eggNOG" id="COG1410">
    <property type="taxonomic scope" value="Bacteria"/>
</dbReference>
<evidence type="ECO:0000256" key="17">
    <source>
        <dbReference type="ARBA" id="ARBA00023285"/>
    </source>
</evidence>
<dbReference type="Pfam" id="PF02310">
    <property type="entry name" value="B12-binding"/>
    <property type="match status" value="1"/>
</dbReference>
<evidence type="ECO:0000256" key="20">
    <source>
        <dbReference type="PROSITE-ProRule" id="PRU00333"/>
    </source>
</evidence>
<evidence type="ECO:0000259" key="23">
    <source>
        <dbReference type="PROSITE" id="PS51332"/>
    </source>
</evidence>
<dbReference type="PROSITE" id="PS50972">
    <property type="entry name" value="PTERIN_BINDING"/>
    <property type="match status" value="1"/>
</dbReference>
<organism evidence="25 26">
    <name type="scientific">Thermotoga neapolitana (strain ATCC 49049 / DSM 4359 / NBRC 107923 / NS-E)</name>
    <dbReference type="NCBI Taxonomy" id="309803"/>
    <lineage>
        <taxon>Bacteria</taxon>
        <taxon>Thermotogati</taxon>
        <taxon>Thermotogota</taxon>
        <taxon>Thermotogae</taxon>
        <taxon>Thermotogales</taxon>
        <taxon>Thermotogaceae</taxon>
        <taxon>Thermotoga</taxon>
    </lineage>
</organism>
<evidence type="ECO:0000256" key="4">
    <source>
        <dbReference type="ARBA" id="ARBA00005178"/>
    </source>
</evidence>
<comment type="cofactor">
    <cofactor evidence="3">
        <name>methylcob(III)alamin</name>
        <dbReference type="ChEBI" id="CHEBI:28115"/>
    </cofactor>
</comment>
<dbReference type="InterPro" id="IPR050554">
    <property type="entry name" value="Met_Synthase/Corrinoid"/>
</dbReference>
<keyword evidence="11" id="KW-0846">Cobalamin</keyword>
<comment type="similarity">
    <text evidence="5">Belongs to the vitamin-B12 dependent methionine synthase family.</text>
</comment>
<evidence type="ECO:0000256" key="9">
    <source>
        <dbReference type="ARBA" id="ARBA00022603"/>
    </source>
</evidence>
<comment type="catalytic activity">
    <reaction evidence="1">
        <text>(6S)-5-methyl-5,6,7,8-tetrahydrofolate + L-homocysteine = (6S)-5,6,7,8-tetrahydrofolate + L-methionine</text>
        <dbReference type="Rhea" id="RHEA:11172"/>
        <dbReference type="ChEBI" id="CHEBI:18608"/>
        <dbReference type="ChEBI" id="CHEBI:57453"/>
        <dbReference type="ChEBI" id="CHEBI:57844"/>
        <dbReference type="ChEBI" id="CHEBI:58199"/>
        <dbReference type="EC" id="2.1.1.13"/>
    </reaction>
</comment>
<evidence type="ECO:0000259" key="21">
    <source>
        <dbReference type="PROSITE" id="PS50970"/>
    </source>
</evidence>
<dbReference type="AlphaFoldDB" id="B9KC48"/>